<evidence type="ECO:0000313" key="1">
    <source>
        <dbReference type="EMBL" id="KAG0416248.1"/>
    </source>
</evidence>
<accession>A0AC60P9S7</accession>
<comment type="caution">
    <text evidence="1">The sequence shown here is derived from an EMBL/GenBank/DDBJ whole genome shotgun (WGS) entry which is preliminary data.</text>
</comment>
<proteinExistence type="predicted"/>
<sequence>MGSGGGWTSGSVRFSRSVRFRLKKVRKLLESKHVYATKETYGRDISAKGHSQQGKNVCDITIQLNPVSREIIASACNCRYGARGDCKHAAAVAFFFSEDEVATCTSLPQAWRKPLRKPTLKDKAPISERFGGRPPTLFPPSYIISHFEGINSPFTNVLRQMNRCQVDLECERLLQDMVGAAVGIVEEVTVQELLPSAEMPVYHALEGTGTYPILRSIGGHTFFYNIIVCSSPLSLCMATLQQSKCKQGKHGCGHTAQVLQ</sequence>
<dbReference type="Proteomes" id="UP000805193">
    <property type="component" value="Unassembled WGS sequence"/>
</dbReference>
<organism evidence="1 2">
    <name type="scientific">Ixodes persulcatus</name>
    <name type="common">Taiga tick</name>
    <dbReference type="NCBI Taxonomy" id="34615"/>
    <lineage>
        <taxon>Eukaryota</taxon>
        <taxon>Metazoa</taxon>
        <taxon>Ecdysozoa</taxon>
        <taxon>Arthropoda</taxon>
        <taxon>Chelicerata</taxon>
        <taxon>Arachnida</taxon>
        <taxon>Acari</taxon>
        <taxon>Parasitiformes</taxon>
        <taxon>Ixodida</taxon>
        <taxon>Ixodoidea</taxon>
        <taxon>Ixodidae</taxon>
        <taxon>Ixodinae</taxon>
        <taxon>Ixodes</taxon>
    </lineage>
</organism>
<protein>
    <submittedName>
        <fullName evidence="1">Uncharacterized protein</fullName>
    </submittedName>
</protein>
<evidence type="ECO:0000313" key="2">
    <source>
        <dbReference type="Proteomes" id="UP000805193"/>
    </source>
</evidence>
<reference evidence="1 2" key="1">
    <citation type="journal article" date="2020" name="Cell">
        <title>Large-Scale Comparative Analyses of Tick Genomes Elucidate Their Genetic Diversity and Vector Capacities.</title>
        <authorList>
            <consortium name="Tick Genome and Microbiome Consortium (TIGMIC)"/>
            <person name="Jia N."/>
            <person name="Wang J."/>
            <person name="Shi W."/>
            <person name="Du L."/>
            <person name="Sun Y."/>
            <person name="Zhan W."/>
            <person name="Jiang J.F."/>
            <person name="Wang Q."/>
            <person name="Zhang B."/>
            <person name="Ji P."/>
            <person name="Bell-Sakyi L."/>
            <person name="Cui X.M."/>
            <person name="Yuan T.T."/>
            <person name="Jiang B.G."/>
            <person name="Yang W.F."/>
            <person name="Lam T.T."/>
            <person name="Chang Q.C."/>
            <person name="Ding S.J."/>
            <person name="Wang X.J."/>
            <person name="Zhu J.G."/>
            <person name="Ruan X.D."/>
            <person name="Zhao L."/>
            <person name="Wei J.T."/>
            <person name="Ye R.Z."/>
            <person name="Que T.C."/>
            <person name="Du C.H."/>
            <person name="Zhou Y.H."/>
            <person name="Cheng J.X."/>
            <person name="Dai P.F."/>
            <person name="Guo W.B."/>
            <person name="Han X.H."/>
            <person name="Huang E.J."/>
            <person name="Li L.F."/>
            <person name="Wei W."/>
            <person name="Gao Y.C."/>
            <person name="Liu J.Z."/>
            <person name="Shao H.Z."/>
            <person name="Wang X."/>
            <person name="Wang C.C."/>
            <person name="Yang T.C."/>
            <person name="Huo Q.B."/>
            <person name="Li W."/>
            <person name="Chen H.Y."/>
            <person name="Chen S.E."/>
            <person name="Zhou L.G."/>
            <person name="Ni X.B."/>
            <person name="Tian J.H."/>
            <person name="Sheng Y."/>
            <person name="Liu T."/>
            <person name="Pan Y.S."/>
            <person name="Xia L.Y."/>
            <person name="Li J."/>
            <person name="Zhao F."/>
            <person name="Cao W.C."/>
        </authorList>
    </citation>
    <scope>NUCLEOTIDE SEQUENCE [LARGE SCALE GENOMIC DNA]</scope>
    <source>
        <strain evidence="1">Iper-2018</strain>
    </source>
</reference>
<name>A0AC60P9S7_IXOPE</name>
<dbReference type="EMBL" id="JABSTQ010010967">
    <property type="protein sequence ID" value="KAG0416248.1"/>
    <property type="molecule type" value="Genomic_DNA"/>
</dbReference>
<keyword evidence="2" id="KW-1185">Reference proteome</keyword>
<gene>
    <name evidence="1" type="ORF">HPB47_006572</name>
</gene>